<proteinExistence type="predicted"/>
<gene>
    <name evidence="2" type="ORF">DMI76_13155</name>
</gene>
<name>A0AAE6W3B2_9BACT</name>
<evidence type="ECO:0000313" key="3">
    <source>
        <dbReference type="Proteomes" id="UP000642553"/>
    </source>
</evidence>
<accession>A0AAE6W3B2</accession>
<organism evidence="2 3">
    <name type="scientific">Akkermansia massiliensis</name>
    <dbReference type="NCBI Taxonomy" id="2927224"/>
    <lineage>
        <taxon>Bacteria</taxon>
        <taxon>Pseudomonadati</taxon>
        <taxon>Verrucomicrobiota</taxon>
        <taxon>Verrucomicrobiia</taxon>
        <taxon>Verrucomicrobiales</taxon>
        <taxon>Akkermansiaceae</taxon>
        <taxon>Akkermansia</taxon>
    </lineage>
</organism>
<reference evidence="2" key="1">
    <citation type="submission" date="2018-05" db="EMBL/GenBank/DDBJ databases">
        <title>Complete genome sequnece of Akkermansia muciniphila EB-AMDK-40.</title>
        <authorList>
            <person name="Nam Y.-D."/>
            <person name="Chung W.-H."/>
            <person name="Park Y.S."/>
            <person name="Kang J."/>
        </authorList>
    </citation>
    <scope>NUCLEOTIDE SEQUENCE</scope>
    <source>
        <strain evidence="2">EB-AMDK-40</strain>
    </source>
</reference>
<evidence type="ECO:0000256" key="1">
    <source>
        <dbReference type="SAM" id="MobiDB-lite"/>
    </source>
</evidence>
<dbReference type="EMBL" id="CP029701">
    <property type="protein sequence ID" value="QHV64249.1"/>
    <property type="molecule type" value="Genomic_DNA"/>
</dbReference>
<protein>
    <submittedName>
        <fullName evidence="2">Uncharacterized protein</fullName>
    </submittedName>
</protein>
<feature type="region of interest" description="Disordered" evidence="1">
    <location>
        <begin position="12"/>
        <end position="33"/>
    </location>
</feature>
<dbReference type="Proteomes" id="UP000642553">
    <property type="component" value="Chromosome"/>
</dbReference>
<evidence type="ECO:0000313" key="2">
    <source>
        <dbReference type="EMBL" id="QHV64249.1"/>
    </source>
</evidence>
<dbReference type="RefSeq" id="WP_102752977.1">
    <property type="nucleotide sequence ID" value="NZ_CP029753.1"/>
</dbReference>
<sequence length="308" mass="33453">MRVLYRAISAEERGTRGTRKPTPKYQRPLPATPKARKVQAEALNEDLALALAARVEEEITFDWLKSHSPVEIPDNNRACGELLLNELYPTGSRILVFTAFASQGQYMYVVGDGAYKLGRKPGVAPVKAPRLPAGGDSGVWYLTAPITGKWEPNPGKRDAMGNLMPGRRHAACCTSFPYLVLESDVLTADVWLKILVQLADPIVAVYTSGGKSVHALVKVSAATPEEFNAIKAEYVLRLSSVGADAAAITPVRLSRLPGCMRHGASGENGTYFKYDKPRLQELLYLNPAAVPGVPILTMPARKTRKAGQ</sequence>
<dbReference type="AlphaFoldDB" id="A0AAE6W3B2"/>